<dbReference type="Proteomes" id="UP000002588">
    <property type="component" value="Chromosome"/>
</dbReference>
<dbReference type="eggNOG" id="COG0147">
    <property type="taxonomic scope" value="Bacteria"/>
</dbReference>
<keyword evidence="3" id="KW-1185">Reference proteome</keyword>
<dbReference type="GO" id="GO:0000162">
    <property type="term" value="P:L-tryptophan biosynthetic process"/>
    <property type="evidence" value="ECO:0007669"/>
    <property type="project" value="TreeGrafter"/>
</dbReference>
<dbReference type="Gene3D" id="3.20.10.10">
    <property type="entry name" value="D-amino Acid Aminotransferase, subunit A, domain 2"/>
    <property type="match status" value="1"/>
</dbReference>
<evidence type="ECO:0000259" key="1">
    <source>
        <dbReference type="Pfam" id="PF00425"/>
    </source>
</evidence>
<dbReference type="InterPro" id="IPR043132">
    <property type="entry name" value="BCAT-like_C"/>
</dbReference>
<dbReference type="InterPro" id="IPR001544">
    <property type="entry name" value="Aminotrans_IV"/>
</dbReference>
<dbReference type="RefSeq" id="WP_011763933.1">
    <property type="nucleotide sequence ID" value="NC_008702.1"/>
</dbReference>
<dbReference type="eggNOG" id="COG0115">
    <property type="taxonomic scope" value="Bacteria"/>
</dbReference>
<dbReference type="Gene3D" id="3.60.120.10">
    <property type="entry name" value="Anthranilate synthase"/>
    <property type="match status" value="1"/>
</dbReference>
<feature type="domain" description="Chorismate-utilising enzyme C-terminal" evidence="1">
    <location>
        <begin position="122"/>
        <end position="394"/>
    </location>
</feature>
<reference evidence="2 3" key="1">
    <citation type="journal article" date="2006" name="Nat. Biotechnol.">
        <title>Complete genome of the mutualistic, N2-fixing grass endophyte Azoarcus sp. strain BH72.</title>
        <authorList>
            <person name="Krause A."/>
            <person name="Ramakumar A."/>
            <person name="Bartels D."/>
            <person name="Battistoni F."/>
            <person name="Bekel T."/>
            <person name="Boch J."/>
            <person name="Boehm M."/>
            <person name="Friedrich F."/>
            <person name="Hurek T."/>
            <person name="Krause L."/>
            <person name="Linke B."/>
            <person name="McHardy A.C."/>
            <person name="Sarkar A."/>
            <person name="Schneiker S."/>
            <person name="Syed A.A."/>
            <person name="Thauer R."/>
            <person name="Vorhoelter F.-J."/>
            <person name="Weidner S."/>
            <person name="Puehler A."/>
            <person name="Reinhold-Hurek B."/>
            <person name="Kaiser O."/>
            <person name="Goesmann A."/>
        </authorList>
    </citation>
    <scope>NUCLEOTIDE SEQUENCE [LARGE SCALE GENOMIC DNA]</scope>
    <source>
        <strain evidence="2 3">BH72</strain>
    </source>
</reference>
<dbReference type="InterPro" id="IPR036038">
    <property type="entry name" value="Aminotransferase-like"/>
</dbReference>
<sequence>MESFALLDDSQAAVETPASRLYTGFCGEIRCTDPDRLEADWVRVETELAAGRHAVIVADYEWGVRLAGVTTAKPGGMLRVLLYATLQRLDGAGVAHWLAQQEGRDEPDAAGVAEWQASLERPAFDAAIEAIHAAIRAGETYQINFSYRLGGRAYGSPLALYRRLRAAQPVPFGALIRLPAPTGDGDGDGGYLLSCSPELFLRHRDGVLEARPMKGTAARRGDPAADAQAAGDLAADPKNRAENLMIVDLLRNDLGRIAETGSVQVPALFAVEPYATVLQMTSTVSARLAARHAFPAVLRALFPCGSITGAPKHRSMRLIDTLEDRPRGTYTGAVGWMDAPRAGHRCGDFCLSVAIRTLAVGAERDGRRTAELGVGAGIVIDSRAADEYAECQLKARFVTALDPGFQLIETMRAGPAGSGGAPGIPLLARHLARLAASAAALGFRYDDAQVRAALARHLATLADGMHRVRLLLHKDGRIDVSGGPLPALPPGPVRVLLADAPIDGRDYLLRHKTTRRASYDAAIRAAEAAGAFDTLFFNHAGALTEGGRSNVFVRMDGQWLTPPVEAGVLPGVMRAALLDDPAWQAHEAALTRADLARAEAVVLCNALRGVLHVRFDQRG</sequence>
<proteinExistence type="predicted"/>
<dbReference type="SUPFAM" id="SSF56752">
    <property type="entry name" value="D-aminoacid aminotransferase-like PLP-dependent enzymes"/>
    <property type="match status" value="1"/>
</dbReference>
<dbReference type="EMBL" id="AM406670">
    <property type="protein sequence ID" value="CAL92815.1"/>
    <property type="molecule type" value="Genomic_DNA"/>
</dbReference>
<dbReference type="GO" id="GO:0016829">
    <property type="term" value="F:lyase activity"/>
    <property type="evidence" value="ECO:0007669"/>
    <property type="project" value="UniProtKB-KW"/>
</dbReference>
<dbReference type="InterPro" id="IPR019999">
    <property type="entry name" value="Anth_synth_I-like"/>
</dbReference>
<evidence type="ECO:0000313" key="2">
    <source>
        <dbReference type="EMBL" id="CAL92815.1"/>
    </source>
</evidence>
<dbReference type="Gene3D" id="3.30.470.10">
    <property type="match status" value="1"/>
</dbReference>
<accession>A1K1W0</accession>
<organism evidence="2 3">
    <name type="scientific">Azoarcus sp. (strain BH72)</name>
    <dbReference type="NCBI Taxonomy" id="418699"/>
    <lineage>
        <taxon>Bacteria</taxon>
        <taxon>Pseudomonadati</taxon>
        <taxon>Pseudomonadota</taxon>
        <taxon>Betaproteobacteria</taxon>
        <taxon>Rhodocyclales</taxon>
        <taxon>Zoogloeaceae</taxon>
        <taxon>Azoarcus</taxon>
    </lineage>
</organism>
<dbReference type="PRINTS" id="PR00095">
    <property type="entry name" value="ANTSNTHASEI"/>
</dbReference>
<dbReference type="InterPro" id="IPR015890">
    <property type="entry name" value="Chorismate_C"/>
</dbReference>
<evidence type="ECO:0000313" key="3">
    <source>
        <dbReference type="Proteomes" id="UP000002588"/>
    </source>
</evidence>
<gene>
    <name evidence="2" type="primary">pabB</name>
    <name evidence="2" type="ordered locus">azo0198</name>
</gene>
<dbReference type="EC" id="4.1.3.-" evidence="2"/>
<dbReference type="KEGG" id="azo:azo0198"/>
<dbReference type="InterPro" id="IPR043131">
    <property type="entry name" value="BCAT-like_N"/>
</dbReference>
<dbReference type="PANTHER" id="PTHR11236:SF50">
    <property type="entry name" value="AMINODEOXYCHORISMATE SYNTHASE COMPONENT 1"/>
    <property type="match status" value="1"/>
</dbReference>
<dbReference type="Pfam" id="PF01063">
    <property type="entry name" value="Aminotran_4"/>
    <property type="match status" value="1"/>
</dbReference>
<keyword evidence="2" id="KW-0456">Lyase</keyword>
<dbReference type="STRING" id="62928.azo0198"/>
<name>A1K1W0_AZOSB</name>
<dbReference type="Pfam" id="PF00425">
    <property type="entry name" value="Chorismate_bind"/>
    <property type="match status" value="1"/>
</dbReference>
<protein>
    <submittedName>
        <fullName evidence="2">Para-aminobenzoate synthase component I / 4-amino-4-deoxycho</fullName>
        <ecNumber evidence="2">4.1.3.-</ecNumber>
    </submittedName>
</protein>
<dbReference type="HOGENOM" id="CLU_006493_6_2_4"/>
<dbReference type="SUPFAM" id="SSF56322">
    <property type="entry name" value="ADC synthase"/>
    <property type="match status" value="1"/>
</dbReference>
<dbReference type="PANTHER" id="PTHR11236">
    <property type="entry name" value="AMINOBENZOATE/ANTHRANILATE SYNTHASE"/>
    <property type="match status" value="1"/>
</dbReference>
<dbReference type="GO" id="GO:0046820">
    <property type="term" value="F:4-amino-4-deoxychorismate synthase activity"/>
    <property type="evidence" value="ECO:0007669"/>
    <property type="project" value="TreeGrafter"/>
</dbReference>
<dbReference type="InterPro" id="IPR005801">
    <property type="entry name" value="ADC_synthase"/>
</dbReference>
<dbReference type="AlphaFoldDB" id="A1K1W0"/>